<proteinExistence type="inferred from homology"/>
<comment type="function">
    <text evidence="4">Has an important function as a repair enzyme for proteins that have been inactivated by oxidation. Catalyzes the reversible oxidation-reduction of methionine sulfoxide in proteins to methionine.</text>
</comment>
<organism evidence="6 7">
    <name type="scientific">Acetobacter fabarum</name>
    <dbReference type="NCBI Taxonomy" id="483199"/>
    <lineage>
        <taxon>Bacteria</taxon>
        <taxon>Pseudomonadati</taxon>
        <taxon>Pseudomonadota</taxon>
        <taxon>Alphaproteobacteria</taxon>
        <taxon>Acetobacterales</taxon>
        <taxon>Acetobacteraceae</taxon>
        <taxon>Acetobacter</taxon>
    </lineage>
</organism>
<gene>
    <name evidence="4" type="primary">msrA</name>
    <name evidence="6" type="ORF">B8X00_00080</name>
</gene>
<keyword evidence="7" id="KW-1185">Reference proteome</keyword>
<comment type="catalytic activity">
    <reaction evidence="3 4">
        <text>[thioredoxin]-disulfide + L-methionine + H2O = L-methionine (S)-S-oxide + [thioredoxin]-dithiol</text>
        <dbReference type="Rhea" id="RHEA:19993"/>
        <dbReference type="Rhea" id="RHEA-COMP:10698"/>
        <dbReference type="Rhea" id="RHEA-COMP:10700"/>
        <dbReference type="ChEBI" id="CHEBI:15377"/>
        <dbReference type="ChEBI" id="CHEBI:29950"/>
        <dbReference type="ChEBI" id="CHEBI:50058"/>
        <dbReference type="ChEBI" id="CHEBI:57844"/>
        <dbReference type="ChEBI" id="CHEBI:58772"/>
        <dbReference type="EC" id="1.8.4.11"/>
    </reaction>
</comment>
<dbReference type="EMBL" id="NCXK01000001">
    <property type="protein sequence ID" value="PAK79157.1"/>
    <property type="molecule type" value="Genomic_DNA"/>
</dbReference>
<dbReference type="HAMAP" id="MF_01401">
    <property type="entry name" value="MsrA"/>
    <property type="match status" value="1"/>
</dbReference>
<evidence type="ECO:0000259" key="5">
    <source>
        <dbReference type="Pfam" id="PF01625"/>
    </source>
</evidence>
<evidence type="ECO:0000256" key="4">
    <source>
        <dbReference type="HAMAP-Rule" id="MF_01401"/>
    </source>
</evidence>
<evidence type="ECO:0000256" key="1">
    <source>
        <dbReference type="ARBA" id="ARBA00023002"/>
    </source>
</evidence>
<protein>
    <recommendedName>
        <fullName evidence="4">Peptide methionine sulfoxide reductase MsrA</fullName>
        <shortName evidence="4">Protein-methionine-S-oxide reductase</shortName>
        <ecNumber evidence="4">1.8.4.11</ecNumber>
    </recommendedName>
    <alternativeName>
        <fullName evidence="4">Peptide-methionine (S)-S-oxide reductase</fullName>
        <shortName evidence="4">Peptide Met(O) reductase</shortName>
    </alternativeName>
</protein>
<dbReference type="EC" id="1.8.4.11" evidence="4"/>
<comment type="catalytic activity">
    <reaction evidence="2 4">
        <text>L-methionyl-[protein] + [thioredoxin]-disulfide + H2O = L-methionyl-(S)-S-oxide-[protein] + [thioredoxin]-dithiol</text>
        <dbReference type="Rhea" id="RHEA:14217"/>
        <dbReference type="Rhea" id="RHEA-COMP:10698"/>
        <dbReference type="Rhea" id="RHEA-COMP:10700"/>
        <dbReference type="Rhea" id="RHEA-COMP:12313"/>
        <dbReference type="Rhea" id="RHEA-COMP:12315"/>
        <dbReference type="ChEBI" id="CHEBI:15377"/>
        <dbReference type="ChEBI" id="CHEBI:16044"/>
        <dbReference type="ChEBI" id="CHEBI:29950"/>
        <dbReference type="ChEBI" id="CHEBI:44120"/>
        <dbReference type="ChEBI" id="CHEBI:50058"/>
        <dbReference type="EC" id="1.8.4.11"/>
    </reaction>
</comment>
<dbReference type="PANTHER" id="PTHR43774">
    <property type="entry name" value="PEPTIDE METHIONINE SULFOXIDE REDUCTASE"/>
    <property type="match status" value="1"/>
</dbReference>
<comment type="caution">
    <text evidence="6">The sequence shown here is derived from an EMBL/GenBank/DDBJ whole genome shotgun (WGS) entry which is preliminary data.</text>
</comment>
<dbReference type="AlphaFoldDB" id="A0A269Y0R5"/>
<dbReference type="OrthoDB" id="4174719at2"/>
<dbReference type="RefSeq" id="WP_095348819.1">
    <property type="nucleotide sequence ID" value="NZ_JBDNMF010000001.1"/>
</dbReference>
<dbReference type="GO" id="GO:0033744">
    <property type="term" value="F:L-methionine:thioredoxin-disulfide S-oxidoreductase activity"/>
    <property type="evidence" value="ECO:0007669"/>
    <property type="project" value="RHEA"/>
</dbReference>
<dbReference type="InterPro" id="IPR002569">
    <property type="entry name" value="Met_Sox_Rdtase_MsrA_dom"/>
</dbReference>
<feature type="active site" evidence="4">
    <location>
        <position position="11"/>
    </location>
</feature>
<keyword evidence="1 4" id="KW-0560">Oxidoreductase</keyword>
<dbReference type="InterPro" id="IPR036509">
    <property type="entry name" value="Met_Sox_Rdtase_MsrA_sf"/>
</dbReference>
<dbReference type="GO" id="GO:0008113">
    <property type="term" value="F:peptide-methionine (S)-S-oxide reductase activity"/>
    <property type="evidence" value="ECO:0007669"/>
    <property type="project" value="UniProtKB-UniRule"/>
</dbReference>
<comment type="similarity">
    <text evidence="4">Belongs to the MsrA Met sulfoxide reductase family.</text>
</comment>
<evidence type="ECO:0000313" key="6">
    <source>
        <dbReference type="EMBL" id="PAK79157.1"/>
    </source>
</evidence>
<dbReference type="NCBIfam" id="TIGR00401">
    <property type="entry name" value="msrA"/>
    <property type="match status" value="1"/>
</dbReference>
<feature type="domain" description="Peptide methionine sulphoxide reductase MsrA" evidence="5">
    <location>
        <begin position="5"/>
        <end position="157"/>
    </location>
</feature>
<dbReference type="PANTHER" id="PTHR43774:SF1">
    <property type="entry name" value="PEPTIDE METHIONINE SULFOXIDE REDUCTASE MSRA 2"/>
    <property type="match status" value="1"/>
</dbReference>
<dbReference type="Proteomes" id="UP000216151">
    <property type="component" value="Unassembled WGS sequence"/>
</dbReference>
<name>A0A269Y0R5_9PROT</name>
<evidence type="ECO:0000256" key="2">
    <source>
        <dbReference type="ARBA" id="ARBA00047806"/>
    </source>
</evidence>
<evidence type="ECO:0000313" key="7">
    <source>
        <dbReference type="Proteomes" id="UP000216151"/>
    </source>
</evidence>
<dbReference type="Gene3D" id="3.30.1060.10">
    <property type="entry name" value="Peptide methionine sulphoxide reductase MsrA"/>
    <property type="match status" value="1"/>
</dbReference>
<accession>A0A269Y0R5</accession>
<sequence length="180" mass="20012">MAEIAVLGGGCFWCLEAVYRQMRGITSVVPGYAGGTVLHPTYLQVCSGQTGHAEVVQLEWDHTVLNYRQILDCFFTLHDPTTLNRQGHDVGSQYRSVIFYTSPQQHDIAQEAISGITNSNLWGAKPVTEVLPLDTFWPAEPEHHDYYAKHPYAGYCQAVITPKVTKARQALGDMMLQAGE</sequence>
<evidence type="ECO:0000256" key="3">
    <source>
        <dbReference type="ARBA" id="ARBA00048782"/>
    </source>
</evidence>
<dbReference type="SUPFAM" id="SSF55068">
    <property type="entry name" value="Peptide methionine sulfoxide reductase"/>
    <property type="match status" value="1"/>
</dbReference>
<reference evidence="6 7" key="1">
    <citation type="submission" date="2017-04" db="EMBL/GenBank/DDBJ databases">
        <title>Kefir bacterial isolates.</title>
        <authorList>
            <person name="Kim Y."/>
            <person name="Blasche S."/>
            <person name="Patil K.R."/>
        </authorList>
    </citation>
    <scope>NUCLEOTIDE SEQUENCE [LARGE SCALE GENOMIC DNA]</scope>
    <source>
        <strain evidence="6 7">KR</strain>
    </source>
</reference>
<dbReference type="Pfam" id="PF01625">
    <property type="entry name" value="PMSR"/>
    <property type="match status" value="1"/>
</dbReference>